<dbReference type="GO" id="GO:0005164">
    <property type="term" value="F:tumor necrosis factor receptor binding"/>
    <property type="evidence" value="ECO:0007669"/>
    <property type="project" value="InterPro"/>
</dbReference>
<dbReference type="GO" id="GO:0010820">
    <property type="term" value="P:positive regulation of T cell chemotaxis"/>
    <property type="evidence" value="ECO:0007669"/>
    <property type="project" value="Ensembl"/>
</dbReference>
<dbReference type="GO" id="GO:0016020">
    <property type="term" value="C:membrane"/>
    <property type="evidence" value="ECO:0007669"/>
    <property type="project" value="UniProtKB-SubCell"/>
</dbReference>
<dbReference type="Ensembl" id="ENSSMRT00000025746.1">
    <property type="protein sequence ID" value="ENSSMRP00000021999.1"/>
    <property type="gene ID" value="ENSSMRG00000017096.1"/>
</dbReference>
<comment type="subcellular location">
    <subcellularLocation>
        <location evidence="1">Membrane</location>
    </subcellularLocation>
</comment>
<dbReference type="GO" id="GO:0045663">
    <property type="term" value="P:positive regulation of myoblast differentiation"/>
    <property type="evidence" value="ECO:0007669"/>
    <property type="project" value="Ensembl"/>
</dbReference>
<dbReference type="PROSITE" id="PS50049">
    <property type="entry name" value="THD_2"/>
    <property type="match status" value="1"/>
</dbReference>
<protein>
    <submittedName>
        <fullName evidence="6">TNF superfamily member 14</fullName>
    </submittedName>
</protein>
<dbReference type="GeneTree" id="ENSGT01060000248544"/>
<evidence type="ECO:0000256" key="4">
    <source>
        <dbReference type="ARBA" id="ARBA00023136"/>
    </source>
</evidence>
<name>A0A8D0DUJ5_SALMN</name>
<dbReference type="GO" id="GO:0043027">
    <property type="term" value="F:cysteine-type endopeptidase inhibitor activity involved in apoptotic process"/>
    <property type="evidence" value="ECO:0007669"/>
    <property type="project" value="Ensembl"/>
</dbReference>
<dbReference type="InterPro" id="IPR008983">
    <property type="entry name" value="Tumour_necrosis_fac-like_dom"/>
</dbReference>
<comment type="similarity">
    <text evidence="2">Belongs to the tumor necrosis factor family.</text>
</comment>
<dbReference type="GO" id="GO:0006955">
    <property type="term" value="P:immune response"/>
    <property type="evidence" value="ECO:0007669"/>
    <property type="project" value="InterPro"/>
</dbReference>
<dbReference type="GO" id="GO:1901741">
    <property type="term" value="P:positive regulation of myoblast fusion"/>
    <property type="evidence" value="ECO:0007669"/>
    <property type="project" value="Ensembl"/>
</dbReference>
<dbReference type="Pfam" id="PF00229">
    <property type="entry name" value="TNF"/>
    <property type="match status" value="1"/>
</dbReference>
<dbReference type="GO" id="GO:0010818">
    <property type="term" value="P:T cell chemotaxis"/>
    <property type="evidence" value="ECO:0007669"/>
    <property type="project" value="Ensembl"/>
</dbReference>
<dbReference type="OMA" id="MLWHINN"/>
<evidence type="ECO:0000256" key="2">
    <source>
        <dbReference type="ARBA" id="ARBA00008670"/>
    </source>
</evidence>
<organism evidence="6 7">
    <name type="scientific">Salvator merianae</name>
    <name type="common">Argentine black and white tegu</name>
    <name type="synonym">Tupinambis merianae</name>
    <dbReference type="NCBI Taxonomy" id="96440"/>
    <lineage>
        <taxon>Eukaryota</taxon>
        <taxon>Metazoa</taxon>
        <taxon>Chordata</taxon>
        <taxon>Craniata</taxon>
        <taxon>Vertebrata</taxon>
        <taxon>Euteleostomi</taxon>
        <taxon>Lepidosauria</taxon>
        <taxon>Squamata</taxon>
        <taxon>Bifurcata</taxon>
        <taxon>Unidentata</taxon>
        <taxon>Episquamata</taxon>
        <taxon>Laterata</taxon>
        <taxon>Teiioidea</taxon>
        <taxon>Teiidae</taxon>
        <taxon>Salvator</taxon>
    </lineage>
</organism>
<dbReference type="GO" id="GO:1901224">
    <property type="term" value="P:positive regulation of non-canonical NF-kappaB signal transduction"/>
    <property type="evidence" value="ECO:0007669"/>
    <property type="project" value="Ensembl"/>
</dbReference>
<dbReference type="Gene3D" id="2.60.120.40">
    <property type="match status" value="1"/>
</dbReference>
<dbReference type="InterPro" id="IPR006052">
    <property type="entry name" value="TNF_dom"/>
</dbReference>
<evidence type="ECO:0000256" key="3">
    <source>
        <dbReference type="ARBA" id="ARBA00022514"/>
    </source>
</evidence>
<reference evidence="6" key="1">
    <citation type="submission" date="2025-08" db="UniProtKB">
        <authorList>
            <consortium name="Ensembl"/>
        </authorList>
    </citation>
    <scope>IDENTIFICATION</scope>
</reference>
<sequence>MRHYNAHRQHGLLYFPGAEVMKNETLLWEHKEGLAFLQGMEYKNGSLVCLKSGHYYIYSKVYLRSSNCRDMNEKNLSVVHTICRRTSQYPKELILLTNSILYCNWKNSLWKQSSFLAGVVHLEKKDEVFIKVSQPQLVLRKDDTVSYFGTFMI</sequence>
<evidence type="ECO:0000313" key="6">
    <source>
        <dbReference type="Ensembl" id="ENSSMRP00000021999.1"/>
    </source>
</evidence>
<dbReference type="PANTHER" id="PTHR11471">
    <property type="entry name" value="TUMOR NECROSIS FACTOR FAMILY MEMBER"/>
    <property type="match status" value="1"/>
</dbReference>
<dbReference type="GO" id="GO:0071260">
    <property type="term" value="P:cellular response to mechanical stimulus"/>
    <property type="evidence" value="ECO:0007669"/>
    <property type="project" value="Ensembl"/>
</dbReference>
<keyword evidence="3" id="KW-0202">Cytokine</keyword>
<dbReference type="SMART" id="SM00207">
    <property type="entry name" value="TNF"/>
    <property type="match status" value="1"/>
</dbReference>
<dbReference type="GO" id="GO:0005125">
    <property type="term" value="F:cytokine activity"/>
    <property type="evidence" value="ECO:0007669"/>
    <property type="project" value="UniProtKB-KW"/>
</dbReference>
<evidence type="ECO:0000313" key="7">
    <source>
        <dbReference type="Proteomes" id="UP000694421"/>
    </source>
</evidence>
<reference evidence="6" key="2">
    <citation type="submission" date="2025-09" db="UniProtKB">
        <authorList>
            <consortium name="Ensembl"/>
        </authorList>
    </citation>
    <scope>IDENTIFICATION</scope>
</reference>
<feature type="domain" description="THD" evidence="5">
    <location>
        <begin position="1"/>
        <end position="153"/>
    </location>
</feature>
<keyword evidence="7" id="KW-1185">Reference proteome</keyword>
<proteinExistence type="inferred from homology"/>
<evidence type="ECO:0000259" key="5">
    <source>
        <dbReference type="PROSITE" id="PS50049"/>
    </source>
</evidence>
<dbReference type="CDD" id="cd00184">
    <property type="entry name" value="TNF"/>
    <property type="match status" value="1"/>
</dbReference>
<keyword evidence="4" id="KW-0472">Membrane</keyword>
<dbReference type="PANTHER" id="PTHR11471:SF34">
    <property type="entry name" value="TUMOR NECROSIS FACTOR LIGAND SUPERFAMILY MEMBER 14"/>
    <property type="match status" value="1"/>
</dbReference>
<evidence type="ECO:0000256" key="1">
    <source>
        <dbReference type="ARBA" id="ARBA00004370"/>
    </source>
</evidence>
<dbReference type="AlphaFoldDB" id="A0A8D0DUJ5"/>
<dbReference type="GO" id="GO:0031295">
    <property type="term" value="P:T cell costimulation"/>
    <property type="evidence" value="ECO:0007669"/>
    <property type="project" value="Ensembl"/>
</dbReference>
<dbReference type="SUPFAM" id="SSF49842">
    <property type="entry name" value="TNF-like"/>
    <property type="match status" value="1"/>
</dbReference>
<dbReference type="Proteomes" id="UP000694421">
    <property type="component" value="Unplaced"/>
</dbReference>
<accession>A0A8D0DUJ5</accession>
<dbReference type="GO" id="GO:0005615">
    <property type="term" value="C:extracellular space"/>
    <property type="evidence" value="ECO:0007669"/>
    <property type="project" value="UniProtKB-KW"/>
</dbReference>